<dbReference type="AlphaFoldDB" id="A0A6N2VXG3"/>
<gene>
    <name evidence="1" type="ORF">CNLFYP112_03002</name>
</gene>
<sequence length="568" mass="67174">MNEYQEFCELLLSAGIFENTTYLNVGLDEVLTDESYLLKGERIFSLAREKRHKEQRKSQNLTVRLCDLKFPLLSCDDLDAHKQLNNSIKKFIRQEFKKIDQAEKYSSIEDISFFYLFSHLMPTDNLSVNTLCTETEIARAVTGSKNILCISFSGSDFYIPCTPQKRFQNTEYYFRSNPTVTASIIHCEQIFLYFFLIHWCNDLIMKSRREEECSLILKQMLIKNTSSLQVCNWSTEKMPDWFEQYLIDSGLEKRNDIYSPAKVPSETLRKFNDSKDIAKYLTIVEHIYTYKQFEFSTIVFDQKYPLTDMLYPLDAVILDTLKYYISAIQNERLEQHYRKQVEGEVARAYTTKRNIPQHILTEMKTSVFNKYFDFVEFDADIDKNSVNDIAEEFEKLNHRYFNDFKCKDTTFRIRKLGRHKAYGLYYIYLKTLVVDLRHPDSFVHEYFHAIDDNLGNLSQKFAFYKIVDRYSYLLSKTIKESEKNGKQILSKSGKYSLNYYLQRCEIFARCGEIYLFRLLHVESSLLKHPDTQSFAYPNDDELNTLIYDYYSFVIKNLGNDCKEGGILS</sequence>
<accession>A0A6N2VXG3</accession>
<evidence type="ECO:0000313" key="1">
    <source>
        <dbReference type="EMBL" id="VYT35055.1"/>
    </source>
</evidence>
<organism evidence="1">
    <name type="scientific">[Clostridium] nexile</name>
    <dbReference type="NCBI Taxonomy" id="29361"/>
    <lineage>
        <taxon>Bacteria</taxon>
        <taxon>Bacillati</taxon>
        <taxon>Bacillota</taxon>
        <taxon>Clostridia</taxon>
        <taxon>Lachnospirales</taxon>
        <taxon>Lachnospiraceae</taxon>
        <taxon>Tyzzerella</taxon>
    </lineage>
</organism>
<evidence type="ECO:0008006" key="2">
    <source>
        <dbReference type="Google" id="ProtNLM"/>
    </source>
</evidence>
<protein>
    <recommendedName>
        <fullName evidence="2">Large polyvalent protein-associated domain-containing protein</fullName>
    </recommendedName>
</protein>
<name>A0A6N2VXG3_9FIRM</name>
<reference evidence="1" key="1">
    <citation type="submission" date="2019-11" db="EMBL/GenBank/DDBJ databases">
        <authorList>
            <person name="Feng L."/>
        </authorList>
    </citation>
    <scope>NUCLEOTIDE SEQUENCE</scope>
    <source>
        <strain evidence="1">CnexileLFYP112</strain>
    </source>
</reference>
<dbReference type="EMBL" id="CACRTG010000041">
    <property type="protein sequence ID" value="VYT35055.1"/>
    <property type="molecule type" value="Genomic_DNA"/>
</dbReference>
<proteinExistence type="predicted"/>